<accession>A0A6J7GTZ9</accession>
<name>A0A6J7GTZ9_9ZZZZ</name>
<protein>
    <submittedName>
        <fullName evidence="1">Unannotated protein</fullName>
    </submittedName>
</protein>
<dbReference type="AlphaFoldDB" id="A0A6J7GTZ9"/>
<gene>
    <name evidence="1" type="ORF">UFOPK3495_01541</name>
</gene>
<reference evidence="1" key="1">
    <citation type="submission" date="2020-05" db="EMBL/GenBank/DDBJ databases">
        <authorList>
            <person name="Chiriac C."/>
            <person name="Salcher M."/>
            <person name="Ghai R."/>
            <person name="Kavagutti S V."/>
        </authorList>
    </citation>
    <scope>NUCLEOTIDE SEQUENCE</scope>
</reference>
<organism evidence="1">
    <name type="scientific">freshwater metagenome</name>
    <dbReference type="NCBI Taxonomy" id="449393"/>
    <lineage>
        <taxon>unclassified sequences</taxon>
        <taxon>metagenomes</taxon>
        <taxon>ecological metagenomes</taxon>
    </lineage>
</organism>
<sequence>MVPNMTNTKKPNGIEMSSVDSMNGYPAAGAKPVMYMWCTHTTALMPTTPAKPATANLYENSGLRKNTTINSKMPAVAGTTMTYTSG</sequence>
<proteinExistence type="predicted"/>
<evidence type="ECO:0000313" key="1">
    <source>
        <dbReference type="EMBL" id="CAB4910298.1"/>
    </source>
</evidence>
<dbReference type="EMBL" id="CAFBMC010000116">
    <property type="protein sequence ID" value="CAB4910298.1"/>
    <property type="molecule type" value="Genomic_DNA"/>
</dbReference>